<sequence>MPLINYILDQLREARYISSLYLKDRYWQIPLEENSRQYTAFTVPGKGLFQWRVKPFGLHSALATIQRVLDQVIGPVMSPHAVAYQDDIIVIGRTLEEHRRNLREVFRRLRDANLRLNPEKCQFFKKELMQQVGVCTRAPEVLVCPDFSRTFTLQTDASDYGITAILTQDTEQGERRAYVTGCSWIKDMGEKIRTQPQKYPDYVMDGETLYRHIPRRAGSKDVTSWKMCVQKSLRETVVRENHDAPSAGHVGSRGTIARLAARYYWPGMHRDARVHTELMLQCSATEESLKKAFRERIIASSLYDMETLGTGRATETTEESASKLKEVFEIVRRNIEKAFQDQARHYNLRRRQWSPAVVDFVSPAICELKQQQNEQTADTLDD</sequence>
<dbReference type="InterPro" id="IPR041577">
    <property type="entry name" value="RT_RNaseH_2"/>
</dbReference>
<dbReference type="Pfam" id="PF17921">
    <property type="entry name" value="Integrase_H2C2"/>
    <property type="match status" value="1"/>
</dbReference>
<dbReference type="PROSITE" id="PS50878">
    <property type="entry name" value="RT_POL"/>
    <property type="match status" value="1"/>
</dbReference>
<dbReference type="InterPro" id="IPR043502">
    <property type="entry name" value="DNA/RNA_pol_sf"/>
</dbReference>
<dbReference type="Pfam" id="PF00078">
    <property type="entry name" value="RVT_1"/>
    <property type="match status" value="1"/>
</dbReference>
<evidence type="ECO:0000259" key="3">
    <source>
        <dbReference type="PROSITE" id="PS50878"/>
    </source>
</evidence>
<dbReference type="InterPro" id="IPR050951">
    <property type="entry name" value="Retrovirus_Pol_polyprotein"/>
</dbReference>
<name>A0ABM4U023_DROSZ</name>
<proteinExistence type="predicted"/>
<dbReference type="RefSeq" id="XP_070855573.1">
    <property type="nucleotide sequence ID" value="XM_070999472.1"/>
</dbReference>
<dbReference type="Proteomes" id="UP001652628">
    <property type="component" value="Unplaced"/>
</dbReference>
<dbReference type="PANTHER" id="PTHR37984">
    <property type="entry name" value="PROTEIN CBG26694"/>
    <property type="match status" value="1"/>
</dbReference>
<dbReference type="Gene3D" id="3.10.10.10">
    <property type="entry name" value="HIV Type 1 Reverse Transcriptase, subunit A, domain 1"/>
    <property type="match status" value="1"/>
</dbReference>
<gene>
    <name evidence="5" type="primary">LOC139355136</name>
</gene>
<organism evidence="4 5">
    <name type="scientific">Drosophila suzukii</name>
    <name type="common">Spotted-wing drosophila fruit fly</name>
    <dbReference type="NCBI Taxonomy" id="28584"/>
    <lineage>
        <taxon>Eukaryota</taxon>
        <taxon>Metazoa</taxon>
        <taxon>Ecdysozoa</taxon>
        <taxon>Arthropoda</taxon>
        <taxon>Hexapoda</taxon>
        <taxon>Insecta</taxon>
        <taxon>Pterygota</taxon>
        <taxon>Neoptera</taxon>
        <taxon>Endopterygota</taxon>
        <taxon>Diptera</taxon>
        <taxon>Brachycera</taxon>
        <taxon>Muscomorpha</taxon>
        <taxon>Ephydroidea</taxon>
        <taxon>Drosophilidae</taxon>
        <taxon>Drosophila</taxon>
        <taxon>Sophophora</taxon>
    </lineage>
</organism>
<accession>A0ABM4U023</accession>
<dbReference type="Gene3D" id="3.30.70.270">
    <property type="match status" value="1"/>
</dbReference>
<keyword evidence="2" id="KW-0511">Multifunctional enzyme</keyword>
<dbReference type="InterPro" id="IPR043128">
    <property type="entry name" value="Rev_trsase/Diguanyl_cyclase"/>
</dbReference>
<dbReference type="CDD" id="cd01647">
    <property type="entry name" value="RT_LTR"/>
    <property type="match status" value="1"/>
</dbReference>
<dbReference type="InterPro" id="IPR000477">
    <property type="entry name" value="RT_dom"/>
</dbReference>
<evidence type="ECO:0000256" key="1">
    <source>
        <dbReference type="ARBA" id="ARBA00012493"/>
    </source>
</evidence>
<protein>
    <recommendedName>
        <fullName evidence="1">RNA-directed DNA polymerase</fullName>
        <ecNumber evidence="1">2.7.7.49</ecNumber>
    </recommendedName>
</protein>
<dbReference type="Pfam" id="PF17919">
    <property type="entry name" value="RT_RNaseH_2"/>
    <property type="match status" value="1"/>
</dbReference>
<evidence type="ECO:0000256" key="2">
    <source>
        <dbReference type="ARBA" id="ARBA00023268"/>
    </source>
</evidence>
<reference evidence="5" key="1">
    <citation type="submission" date="2025-08" db="UniProtKB">
        <authorList>
            <consortium name="RefSeq"/>
        </authorList>
    </citation>
    <scope>IDENTIFICATION</scope>
</reference>
<evidence type="ECO:0000313" key="5">
    <source>
        <dbReference type="RefSeq" id="XP_070855573.1"/>
    </source>
</evidence>
<keyword evidence="4" id="KW-1185">Reference proteome</keyword>
<dbReference type="Gene3D" id="1.10.340.70">
    <property type="match status" value="1"/>
</dbReference>
<dbReference type="SUPFAM" id="SSF56672">
    <property type="entry name" value="DNA/RNA polymerases"/>
    <property type="match status" value="1"/>
</dbReference>
<dbReference type="InterPro" id="IPR041588">
    <property type="entry name" value="Integrase_H2C2"/>
</dbReference>
<dbReference type="GeneID" id="139355136"/>
<feature type="domain" description="Reverse transcriptase" evidence="3">
    <location>
        <begin position="1"/>
        <end position="136"/>
    </location>
</feature>
<dbReference type="EC" id="2.7.7.49" evidence="1"/>
<dbReference type="PANTHER" id="PTHR37984:SF5">
    <property type="entry name" value="PROTEIN NYNRIN-LIKE"/>
    <property type="match status" value="1"/>
</dbReference>
<evidence type="ECO:0000313" key="4">
    <source>
        <dbReference type="Proteomes" id="UP001652628"/>
    </source>
</evidence>